<evidence type="ECO:0000256" key="1">
    <source>
        <dbReference type="ARBA" id="ARBA00007692"/>
    </source>
</evidence>
<keyword evidence="3" id="KW-0809">Transit peptide</keyword>
<dbReference type="SMART" id="SM00733">
    <property type="entry name" value="Mterf"/>
    <property type="match status" value="8"/>
</dbReference>
<dbReference type="AlphaFoldDB" id="A0A8K0DVW8"/>
<sequence>MVIRAPGFLTLRIQKKVKYFFEETKGDIAELKRKLFVDFYTESLKLYLKKMHGLWRMRSAKFQSLIRPRFSSSRMTQWAFLCKVFFCQANLVFECFTNPPDNREKPVAPLPASFSPSLLDSKRLKAISRVSEIGSSGKLRPQVLYLIELGMDLDQIKRTTRRYPLFPFQSLEGKIKPLVEFLLHLGVPKSGIPSILNRRPQFCGISLSENIIPTMAFLESLGVNKKQWAKVIYCSPAFLTFSRQKVKSTVDFLGEMGLSAESIGKILTRFPQIVGYSVENKLRPTAEYFHSLGVDIAVLLHRFPQNLSFSVEANMKPVTEFFLERGFSMEEVGTMISRFAPLYGLSLEKNLIPKWEFFLTMGYPRSELVKHPAYFAYSLEKRIKPRVCCQKWESLLTMDYPTSELIKARYALMKECGVVLPLGRFLALSSGDFDKALKKKLKEKQESTPTCVFDIFTADSGISGSFSLEVVEGFPNPPDNKESEIGSSGKLRPHVLYLIEHGLE</sequence>
<dbReference type="GO" id="GO:0006353">
    <property type="term" value="P:DNA-templated transcription termination"/>
    <property type="evidence" value="ECO:0007669"/>
    <property type="project" value="UniProtKB-KW"/>
</dbReference>
<protein>
    <submittedName>
        <fullName evidence="4">Uncharacterized protein</fullName>
    </submittedName>
</protein>
<reference evidence="4" key="1">
    <citation type="submission" date="2020-03" db="EMBL/GenBank/DDBJ databases">
        <title>A high-quality chromosome-level genome assembly of a woody plant with both climbing and erect habits, Rhamnella rubrinervis.</title>
        <authorList>
            <person name="Lu Z."/>
            <person name="Yang Y."/>
            <person name="Zhu X."/>
            <person name="Sun Y."/>
        </authorList>
    </citation>
    <scope>NUCLEOTIDE SEQUENCE</scope>
    <source>
        <strain evidence="4">BYM</strain>
        <tissue evidence="4">Leaf</tissue>
    </source>
</reference>
<comment type="caution">
    <text evidence="4">The sequence shown here is derived from an EMBL/GenBank/DDBJ whole genome shotgun (WGS) entry which is preliminary data.</text>
</comment>
<evidence type="ECO:0000313" key="5">
    <source>
        <dbReference type="Proteomes" id="UP000796880"/>
    </source>
</evidence>
<keyword evidence="5" id="KW-1185">Reference proteome</keyword>
<keyword evidence="2" id="KW-0804">Transcription</keyword>
<keyword evidence="2" id="KW-0805">Transcription regulation</keyword>
<comment type="similarity">
    <text evidence="1">Belongs to the mTERF family.</text>
</comment>
<dbReference type="GO" id="GO:0003676">
    <property type="term" value="F:nucleic acid binding"/>
    <property type="evidence" value="ECO:0007669"/>
    <property type="project" value="InterPro"/>
</dbReference>
<proteinExistence type="inferred from homology"/>
<dbReference type="PANTHER" id="PTHR13068:SF9">
    <property type="entry name" value="TRANSCRIPTION TERMINATION FACTOR MTERF5, CHLOROPLASTIC"/>
    <property type="match status" value="1"/>
</dbReference>
<evidence type="ECO:0000313" key="4">
    <source>
        <dbReference type="EMBL" id="KAF3435198.1"/>
    </source>
</evidence>
<organism evidence="4 5">
    <name type="scientific">Rhamnella rubrinervis</name>
    <dbReference type="NCBI Taxonomy" id="2594499"/>
    <lineage>
        <taxon>Eukaryota</taxon>
        <taxon>Viridiplantae</taxon>
        <taxon>Streptophyta</taxon>
        <taxon>Embryophyta</taxon>
        <taxon>Tracheophyta</taxon>
        <taxon>Spermatophyta</taxon>
        <taxon>Magnoliopsida</taxon>
        <taxon>eudicotyledons</taxon>
        <taxon>Gunneridae</taxon>
        <taxon>Pentapetalae</taxon>
        <taxon>rosids</taxon>
        <taxon>fabids</taxon>
        <taxon>Rosales</taxon>
        <taxon>Rhamnaceae</taxon>
        <taxon>rhamnoid group</taxon>
        <taxon>Rhamneae</taxon>
        <taxon>Rhamnella</taxon>
    </lineage>
</organism>
<dbReference type="Proteomes" id="UP000796880">
    <property type="component" value="Unassembled WGS sequence"/>
</dbReference>
<dbReference type="OrthoDB" id="637682at2759"/>
<dbReference type="Pfam" id="PF02536">
    <property type="entry name" value="mTERF"/>
    <property type="match status" value="1"/>
</dbReference>
<name>A0A8K0DVW8_9ROSA</name>
<keyword evidence="2" id="KW-0806">Transcription termination</keyword>
<evidence type="ECO:0000256" key="3">
    <source>
        <dbReference type="ARBA" id="ARBA00022946"/>
    </source>
</evidence>
<gene>
    <name evidence="4" type="ORF">FNV43_RR22285</name>
</gene>
<accession>A0A8K0DVW8</accession>
<evidence type="ECO:0000256" key="2">
    <source>
        <dbReference type="ARBA" id="ARBA00022472"/>
    </source>
</evidence>
<dbReference type="InterPro" id="IPR038538">
    <property type="entry name" value="MTERF_sf"/>
</dbReference>
<dbReference type="EMBL" id="VOIH02000010">
    <property type="protein sequence ID" value="KAF3435198.1"/>
    <property type="molecule type" value="Genomic_DNA"/>
</dbReference>
<dbReference type="PANTHER" id="PTHR13068">
    <property type="entry name" value="CGI-12 PROTEIN-RELATED"/>
    <property type="match status" value="1"/>
</dbReference>
<dbReference type="Gene3D" id="1.25.70.10">
    <property type="entry name" value="Transcription termination factor 3, mitochondrial"/>
    <property type="match status" value="1"/>
</dbReference>
<dbReference type="InterPro" id="IPR003690">
    <property type="entry name" value="MTERF"/>
</dbReference>